<evidence type="ECO:0000256" key="2">
    <source>
        <dbReference type="ARBA" id="ARBA00022475"/>
    </source>
</evidence>
<sequence>MKVYSDTTHNGTEATEFILLGLSTRPELQPILFVVFLMIYLITLTGNFGMILLIRFTPRLQTPIMNPQYGCKNV</sequence>
<accession>A0A1A6GCD9</accession>
<proteinExistence type="predicted"/>
<reference evidence="6 7" key="1">
    <citation type="submission" date="2016-06" db="EMBL/GenBank/DDBJ databases">
        <title>The Draft Genome Sequence and Annotation of the Desert Woodrat Neotoma lepida.</title>
        <authorList>
            <person name="Campbell M."/>
            <person name="Oakeson K.F."/>
            <person name="Yandell M."/>
            <person name="Halpert J.R."/>
            <person name="Dearing D."/>
        </authorList>
    </citation>
    <scope>NUCLEOTIDE SEQUENCE [LARGE SCALE GENOMIC DNA]</scope>
    <source>
        <strain evidence="6">417</strain>
        <tissue evidence="6">Liver</tissue>
    </source>
</reference>
<dbReference type="GO" id="GO:0005886">
    <property type="term" value="C:plasma membrane"/>
    <property type="evidence" value="ECO:0007669"/>
    <property type="project" value="UniProtKB-SubCell"/>
</dbReference>
<keyword evidence="2" id="KW-1003">Cell membrane</keyword>
<evidence type="ECO:0000256" key="1">
    <source>
        <dbReference type="ARBA" id="ARBA00004651"/>
    </source>
</evidence>
<dbReference type="GO" id="GO:0007608">
    <property type="term" value="P:sensory perception of smell"/>
    <property type="evidence" value="ECO:0007669"/>
    <property type="project" value="UniProtKB-KW"/>
</dbReference>
<keyword evidence="4" id="KW-0552">Olfaction</keyword>
<keyword evidence="7" id="KW-1185">Reference proteome</keyword>
<evidence type="ECO:0008006" key="8">
    <source>
        <dbReference type="Google" id="ProtNLM"/>
    </source>
</evidence>
<dbReference type="PANTHER" id="PTHR48018">
    <property type="entry name" value="OLFACTORY RECEPTOR"/>
    <property type="match status" value="1"/>
</dbReference>
<evidence type="ECO:0000256" key="5">
    <source>
        <dbReference type="SAM" id="Phobius"/>
    </source>
</evidence>
<keyword evidence="5" id="KW-1133">Transmembrane helix</keyword>
<dbReference type="STRING" id="56216.A0A1A6GCD9"/>
<evidence type="ECO:0000313" key="6">
    <source>
        <dbReference type="EMBL" id="OBS63878.1"/>
    </source>
</evidence>
<evidence type="ECO:0000313" key="7">
    <source>
        <dbReference type="Proteomes" id="UP000092124"/>
    </source>
</evidence>
<organism evidence="6 7">
    <name type="scientific">Neotoma lepida</name>
    <name type="common">Desert woodrat</name>
    <dbReference type="NCBI Taxonomy" id="56216"/>
    <lineage>
        <taxon>Eukaryota</taxon>
        <taxon>Metazoa</taxon>
        <taxon>Chordata</taxon>
        <taxon>Craniata</taxon>
        <taxon>Vertebrata</taxon>
        <taxon>Euteleostomi</taxon>
        <taxon>Mammalia</taxon>
        <taxon>Eutheria</taxon>
        <taxon>Euarchontoglires</taxon>
        <taxon>Glires</taxon>
        <taxon>Rodentia</taxon>
        <taxon>Myomorpha</taxon>
        <taxon>Muroidea</taxon>
        <taxon>Cricetidae</taxon>
        <taxon>Neotominae</taxon>
        <taxon>Neotoma</taxon>
    </lineage>
</organism>
<keyword evidence="5" id="KW-0472">Membrane</keyword>
<comment type="subcellular location">
    <subcellularLocation>
        <location evidence="1">Cell membrane</location>
        <topology evidence="1">Multi-pass membrane protein</topology>
    </subcellularLocation>
</comment>
<dbReference type="EMBL" id="LZPO01097826">
    <property type="protein sequence ID" value="OBS63878.1"/>
    <property type="molecule type" value="Genomic_DNA"/>
</dbReference>
<comment type="caution">
    <text evidence="6">The sequence shown here is derived from an EMBL/GenBank/DDBJ whole genome shotgun (WGS) entry which is preliminary data.</text>
</comment>
<feature type="non-terminal residue" evidence="6">
    <location>
        <position position="74"/>
    </location>
</feature>
<dbReference type="SUPFAM" id="SSF81321">
    <property type="entry name" value="Family A G protein-coupled receptor-like"/>
    <property type="match status" value="1"/>
</dbReference>
<keyword evidence="5" id="KW-0812">Transmembrane</keyword>
<dbReference type="AlphaFoldDB" id="A0A1A6GCD9"/>
<dbReference type="Proteomes" id="UP000092124">
    <property type="component" value="Unassembled WGS sequence"/>
</dbReference>
<name>A0A1A6GCD9_NEOLE</name>
<feature type="transmembrane region" description="Helical" evidence="5">
    <location>
        <begin position="31"/>
        <end position="54"/>
    </location>
</feature>
<gene>
    <name evidence="6" type="ORF">A6R68_07582</name>
</gene>
<evidence type="ECO:0000256" key="3">
    <source>
        <dbReference type="ARBA" id="ARBA00022606"/>
    </source>
</evidence>
<keyword evidence="3" id="KW-0716">Sensory transduction</keyword>
<evidence type="ECO:0000256" key="4">
    <source>
        <dbReference type="ARBA" id="ARBA00022725"/>
    </source>
</evidence>
<dbReference type="OrthoDB" id="9627441at2759"/>
<protein>
    <recommendedName>
        <fullName evidence="8">G-protein coupled receptors family 1 profile domain-containing protein</fullName>
    </recommendedName>
</protein>